<reference evidence="1" key="1">
    <citation type="submission" date="2014-09" db="EMBL/GenBank/DDBJ databases">
        <authorList>
            <person name="Magalhaes I.L.F."/>
            <person name="Oliveira U."/>
            <person name="Santos F.R."/>
            <person name="Vidigal T.H.D.A."/>
            <person name="Brescovit A.D."/>
            <person name="Santos A.J."/>
        </authorList>
    </citation>
    <scope>NUCLEOTIDE SEQUENCE</scope>
    <source>
        <tissue evidence="1">Shoot tissue taken approximately 20 cm above the soil surface</tissue>
    </source>
</reference>
<dbReference type="EMBL" id="GBRH01279532">
    <property type="protein sequence ID" value="JAD18363.1"/>
    <property type="molecule type" value="Transcribed_RNA"/>
</dbReference>
<sequence>MFLMVCSLGKRCISSLSLSSRLQ</sequence>
<protein>
    <submittedName>
        <fullName evidence="1">Uncharacterized protein</fullName>
    </submittedName>
</protein>
<dbReference type="AlphaFoldDB" id="A0A0A8Y020"/>
<evidence type="ECO:0000313" key="1">
    <source>
        <dbReference type="EMBL" id="JAD18363.1"/>
    </source>
</evidence>
<accession>A0A0A8Y020</accession>
<organism evidence="1">
    <name type="scientific">Arundo donax</name>
    <name type="common">Giant reed</name>
    <name type="synonym">Donax arundinaceus</name>
    <dbReference type="NCBI Taxonomy" id="35708"/>
    <lineage>
        <taxon>Eukaryota</taxon>
        <taxon>Viridiplantae</taxon>
        <taxon>Streptophyta</taxon>
        <taxon>Embryophyta</taxon>
        <taxon>Tracheophyta</taxon>
        <taxon>Spermatophyta</taxon>
        <taxon>Magnoliopsida</taxon>
        <taxon>Liliopsida</taxon>
        <taxon>Poales</taxon>
        <taxon>Poaceae</taxon>
        <taxon>PACMAD clade</taxon>
        <taxon>Arundinoideae</taxon>
        <taxon>Arundineae</taxon>
        <taxon>Arundo</taxon>
    </lineage>
</organism>
<name>A0A0A8Y020_ARUDO</name>
<reference evidence="1" key="2">
    <citation type="journal article" date="2015" name="Data Brief">
        <title>Shoot transcriptome of the giant reed, Arundo donax.</title>
        <authorList>
            <person name="Barrero R.A."/>
            <person name="Guerrero F.D."/>
            <person name="Moolhuijzen P."/>
            <person name="Goolsby J.A."/>
            <person name="Tidwell J."/>
            <person name="Bellgard S.E."/>
            <person name="Bellgard M.I."/>
        </authorList>
    </citation>
    <scope>NUCLEOTIDE SEQUENCE</scope>
    <source>
        <tissue evidence="1">Shoot tissue taken approximately 20 cm above the soil surface</tissue>
    </source>
</reference>
<proteinExistence type="predicted"/>